<evidence type="ECO:0000256" key="1">
    <source>
        <dbReference type="ARBA" id="ARBA00004555"/>
    </source>
</evidence>
<evidence type="ECO:0000313" key="9">
    <source>
        <dbReference type="Proteomes" id="UP000053259"/>
    </source>
</evidence>
<evidence type="ECO:0000259" key="6">
    <source>
        <dbReference type="Pfam" id="PF23036"/>
    </source>
</evidence>
<comment type="subcellular location">
    <subcellularLocation>
        <location evidence="1">Golgi apparatus</location>
    </subcellularLocation>
</comment>
<feature type="domain" description="TRAPPC10/Trs130 N-terminal" evidence="6">
    <location>
        <begin position="243"/>
        <end position="414"/>
    </location>
</feature>
<dbReference type="GeneID" id="27316409"/>
<feature type="domain" description="TRAPPC10/Trs130 N-terminal" evidence="6">
    <location>
        <begin position="9"/>
        <end position="218"/>
    </location>
</feature>
<gene>
    <name evidence="8" type="ORF">PV09_08436</name>
</gene>
<dbReference type="GO" id="GO:0006891">
    <property type="term" value="P:intra-Golgi vesicle-mediated transport"/>
    <property type="evidence" value="ECO:0007669"/>
    <property type="project" value="TreeGrafter"/>
</dbReference>
<dbReference type="GO" id="GO:0005829">
    <property type="term" value="C:cytosol"/>
    <property type="evidence" value="ECO:0007669"/>
    <property type="project" value="GOC"/>
</dbReference>
<feature type="domain" description="TRAPPC10/Trs130 C-terminal" evidence="5">
    <location>
        <begin position="1262"/>
        <end position="1396"/>
    </location>
</feature>
<dbReference type="GO" id="GO:0034498">
    <property type="term" value="P:early endosome to Golgi transport"/>
    <property type="evidence" value="ECO:0007669"/>
    <property type="project" value="TreeGrafter"/>
</dbReference>
<dbReference type="InParanoid" id="A0A0D2A0T5"/>
<dbReference type="Pfam" id="PF23036">
    <property type="entry name" value="TRAPPC10_1st"/>
    <property type="match status" value="2"/>
</dbReference>
<dbReference type="HOGENOM" id="CLU_001428_1_1_1"/>
<dbReference type="Pfam" id="PF23274">
    <property type="entry name" value="DUF7077"/>
    <property type="match status" value="1"/>
</dbReference>
<name>A0A0D2A0T5_9PEZI</name>
<sequence length="1426" mass="159324">MENGSLVSKVAVEYFDPSGVFPLISRQLQSLLPLRDLHWKSPTRPLRSIHSLHVDLQAAKEPDRPGSKHGAQGLDRGSAAGVPGERRHQIPGLRQTPYLKIFFLRCDDNESYRATARKDLRDWLKSHTPASQSSSSRNSQENHDAFEWLIVHVVLPNTNAAGQPRSSGSYSKFENVAAEKSASSSKLLGRGSSTILEKIKADFNISSKSAPDRVVQIRLRPDDLPAELVPPRTPSTGPDYQESAQERSNAWQELVSKLKILILSSFTLRVSQYEDDIRERESQKALPGWNFCTFFMLKEGLARGFESVGLVEDALVVYDELSVGLENTVEGDDEDRMSTRSDSFLKYTKEMKDILLQSLTSDSTSDVVWDSDTPIVSTSRKDYRNLIVNSNVSLLDFQCYIFARQMSILLRMGTSHVDEEVNPGQGGVMKSSNLAPFSELCQRCALFISKASRTLKTELIQASRAQGIDSPMSLVDNIIASFAFAVAQQVLEVTDVSSLTKTHKELVAGGHHQTMERLQHPVRRSSLQPSVRSTTSSYINPIALLKDVEEKLSQQPVGDETRMTVNHDVRILAGNRADLLFLQRQITEKIASKNGWTVGISSLTKDEKSYSEVDLEHNPDQEASRLGDASNFREARGILVKSLLEALASASALSTWYEDITQLILEQCALALRLKTSQRLVVDLAILRYNSNDFSTAATYLSRVLPSFSNHSWSRIGTELAKLHSRCLRKLNKKDDFVRTTLGILSKDIHMTSSPNYSVYSFDPVHTQVSHDLLEDVISVSQDLPCEAIFPLTDFFDHINIGPFIHHLSDQDGFELELKIRYLLHVRLPADVVRIKLRCVDPPFQVLWLEPTSVTTFVPGINQLKLRAKAICTGFFTVEKLLIQSKKLSFETDLTRTEVLDIPMPYPTCASEEGQDVARRPQILCYSTDESLSIEIEASRDIHIDKARFLDIVIYTGRNEIQKGHLHIKAGSAGLRLMVADAMLVRGEATIVQGKGPGTLELANLAAQSTITIRLPYDLESHLPKINIGLECTYTTPAGTFKFLSSPSIAVDLMLDVSVHDLFRETRLYSRFQIRASKSIPLLVTSVKLQDSDRYHAEAPPCNLMPLLVFPKQEGSILYIIEPKTHDGSARQSYKNEEPLQLHVSFLPLNELIFEIAEKSMLQALRKTRLGFLTQFVRNAIIQPLRHLDGELLEEAALLGEICLPEPSHMGWNEVVECLEPGLRHELGQFLRQWHEDNRLIALDTSASANAQHRVQNISINVPLPDLHVLHTAKLSLPGKSVVTHGSVIPVIVTVTYTRRWWNPSSVSPSTDAADHSSEFLLEIDAPPDVWLLGGQRRARYSASEGQETRFELMLVPLKTGKLLLPEVTIRPSAGAMEDNRCETDYRSLGETVHVVANASDVTIGLNETSNGTEVVLMGSRRRQLE</sequence>
<dbReference type="InterPro" id="IPR022233">
    <property type="entry name" value="TRAPPC10/Trs130_C"/>
</dbReference>
<evidence type="ECO:0000259" key="5">
    <source>
        <dbReference type="Pfam" id="PF12584"/>
    </source>
</evidence>
<evidence type="ECO:0000313" key="8">
    <source>
        <dbReference type="EMBL" id="KIV99909.1"/>
    </source>
</evidence>
<dbReference type="OrthoDB" id="10256906at2759"/>
<dbReference type="InterPro" id="IPR045126">
    <property type="entry name" value="TRAPPC10/Trs130"/>
</dbReference>
<feature type="region of interest" description="Disordered" evidence="4">
    <location>
        <begin position="58"/>
        <end position="90"/>
    </location>
</feature>
<evidence type="ECO:0000259" key="7">
    <source>
        <dbReference type="Pfam" id="PF23274"/>
    </source>
</evidence>
<dbReference type="EMBL" id="KN847569">
    <property type="protein sequence ID" value="KIV99909.1"/>
    <property type="molecule type" value="Genomic_DNA"/>
</dbReference>
<organism evidence="8 9">
    <name type="scientific">Verruconis gallopava</name>
    <dbReference type="NCBI Taxonomy" id="253628"/>
    <lineage>
        <taxon>Eukaryota</taxon>
        <taxon>Fungi</taxon>
        <taxon>Dikarya</taxon>
        <taxon>Ascomycota</taxon>
        <taxon>Pezizomycotina</taxon>
        <taxon>Dothideomycetes</taxon>
        <taxon>Pleosporomycetidae</taxon>
        <taxon>Venturiales</taxon>
        <taxon>Sympoventuriaceae</taxon>
        <taxon>Verruconis</taxon>
    </lineage>
</organism>
<dbReference type="GO" id="GO:1990071">
    <property type="term" value="C:TRAPPII protein complex"/>
    <property type="evidence" value="ECO:0007669"/>
    <property type="project" value="InterPro"/>
</dbReference>
<evidence type="ECO:0000256" key="2">
    <source>
        <dbReference type="ARBA" id="ARBA00022448"/>
    </source>
</evidence>
<dbReference type="PANTHER" id="PTHR13251:SF3">
    <property type="entry name" value="TRAFFICKING PROTEIN PARTICLE COMPLEX SUBUNIT 10"/>
    <property type="match status" value="1"/>
</dbReference>
<proteinExistence type="predicted"/>
<dbReference type="STRING" id="253628.A0A0D2A0T5"/>
<reference evidence="8 9" key="1">
    <citation type="submission" date="2015-01" db="EMBL/GenBank/DDBJ databases">
        <title>The Genome Sequence of Ochroconis gallopava CBS43764.</title>
        <authorList>
            <consortium name="The Broad Institute Genomics Platform"/>
            <person name="Cuomo C."/>
            <person name="de Hoog S."/>
            <person name="Gorbushina A."/>
            <person name="Stielow B."/>
            <person name="Teixiera M."/>
            <person name="Abouelleil A."/>
            <person name="Chapman S.B."/>
            <person name="Priest M."/>
            <person name="Young S.K."/>
            <person name="Wortman J."/>
            <person name="Nusbaum C."/>
            <person name="Birren B."/>
        </authorList>
    </citation>
    <scope>NUCLEOTIDE SEQUENCE [LARGE SCALE GENOMIC DNA]</scope>
    <source>
        <strain evidence="8 9">CBS 43764</strain>
    </source>
</reference>
<feature type="domain" description="DUF7077" evidence="7">
    <location>
        <begin position="930"/>
        <end position="1049"/>
    </location>
</feature>
<keyword evidence="9" id="KW-1185">Reference proteome</keyword>
<dbReference type="PANTHER" id="PTHR13251">
    <property type="entry name" value="EPILEPSY HOLOPROSENCEPHALY CANDIDATE 1/TMEM1"/>
    <property type="match status" value="1"/>
</dbReference>
<dbReference type="InterPro" id="IPR056913">
    <property type="entry name" value="TRAPPC10/Trs130_N"/>
</dbReference>
<keyword evidence="2" id="KW-0813">Transport</keyword>
<dbReference type="Proteomes" id="UP000053259">
    <property type="component" value="Unassembled WGS sequence"/>
</dbReference>
<protein>
    <recommendedName>
        <fullName evidence="10">Trafficking protein particle complex subunit 11 domain-containing protein</fullName>
    </recommendedName>
</protein>
<keyword evidence="3" id="KW-0333">Golgi apparatus</keyword>
<evidence type="ECO:0000256" key="4">
    <source>
        <dbReference type="SAM" id="MobiDB-lite"/>
    </source>
</evidence>
<dbReference type="Pfam" id="PF24965">
    <property type="entry name" value="TRS130_4HB"/>
    <property type="match status" value="1"/>
</dbReference>
<accession>A0A0D2A0T5</accession>
<evidence type="ECO:0000256" key="3">
    <source>
        <dbReference type="ARBA" id="ARBA00023034"/>
    </source>
</evidence>
<dbReference type="VEuPathDB" id="FungiDB:PV09_08436"/>
<evidence type="ECO:0008006" key="10">
    <source>
        <dbReference type="Google" id="ProtNLM"/>
    </source>
</evidence>
<dbReference type="InterPro" id="IPR055505">
    <property type="entry name" value="DUF7077"/>
</dbReference>
<dbReference type="Pfam" id="PF12584">
    <property type="entry name" value="TRAPPC10"/>
    <property type="match status" value="1"/>
</dbReference>
<dbReference type="RefSeq" id="XP_016209779.1">
    <property type="nucleotide sequence ID" value="XM_016362331.1"/>
</dbReference>